<dbReference type="InterPro" id="IPR004254">
    <property type="entry name" value="AdipoR/HlyIII-related"/>
</dbReference>
<organism evidence="6 7">
    <name type="scientific">Listeria marthii FSL S4-120</name>
    <dbReference type="NCBI Taxonomy" id="702457"/>
    <lineage>
        <taxon>Bacteria</taxon>
        <taxon>Bacillati</taxon>
        <taxon>Bacillota</taxon>
        <taxon>Bacilli</taxon>
        <taxon>Bacillales</taxon>
        <taxon>Listeriaceae</taxon>
        <taxon>Listeria</taxon>
    </lineage>
</organism>
<evidence type="ECO:0000256" key="1">
    <source>
        <dbReference type="ARBA" id="ARBA00004141"/>
    </source>
</evidence>
<keyword evidence="7" id="KW-1185">Reference proteome</keyword>
<dbReference type="Proteomes" id="UP000003412">
    <property type="component" value="Chromosome"/>
</dbReference>
<evidence type="ECO:0000256" key="4">
    <source>
        <dbReference type="ARBA" id="ARBA00023136"/>
    </source>
</evidence>
<protein>
    <submittedName>
        <fullName evidence="6">Hemolysin-3</fullName>
    </submittedName>
</protein>
<evidence type="ECO:0000313" key="7">
    <source>
        <dbReference type="Proteomes" id="UP000003412"/>
    </source>
</evidence>
<reference evidence="6 7" key="1">
    <citation type="journal article" date="2010" name="Microbiol. Resour. Announc.">
        <title>Comparative genomics of the bacterial genus Listeria: Genome evolution is characterized by limited gene acquisition and limited gene loss.</title>
        <authorList>
            <person name="den Bakker H.C."/>
            <person name="Cummings C.A."/>
            <person name="Ferreira V."/>
            <person name="Vatta P."/>
            <person name="Orsi R.H."/>
            <person name="Degoricija L."/>
            <person name="Barker M."/>
            <person name="Petrauskene O."/>
            <person name="Furtado M.R."/>
            <person name="Wiedmann M."/>
        </authorList>
    </citation>
    <scope>NUCLEOTIDE SEQUENCE [LARGE SCALE GENOMIC DNA]</scope>
    <source>
        <strain evidence="6 7">FSL S4-120</strain>
    </source>
</reference>
<evidence type="ECO:0000256" key="3">
    <source>
        <dbReference type="ARBA" id="ARBA00022989"/>
    </source>
</evidence>
<dbReference type="Pfam" id="PF03006">
    <property type="entry name" value="HlyIII"/>
    <property type="match status" value="1"/>
</dbReference>
<accession>A0ABN0BW70</accession>
<evidence type="ECO:0000256" key="2">
    <source>
        <dbReference type="ARBA" id="ARBA00022692"/>
    </source>
</evidence>
<sequence length="81" mass="9069">MNVTSYNWKEELANAITHGIGFILSIPALVLLIIFAAGKDNPLYLTSFLIYGISLMLLYICSTLLHSFKPCKARTVFNIMD</sequence>
<evidence type="ECO:0000256" key="5">
    <source>
        <dbReference type="SAM" id="Phobius"/>
    </source>
</evidence>
<feature type="transmembrane region" description="Helical" evidence="5">
    <location>
        <begin position="43"/>
        <end position="65"/>
    </location>
</feature>
<feature type="non-terminal residue" evidence="6">
    <location>
        <position position="81"/>
    </location>
</feature>
<name>A0ABN0BW70_9LIST</name>
<evidence type="ECO:0000313" key="6">
    <source>
        <dbReference type="EMBL" id="EFR87314.1"/>
    </source>
</evidence>
<dbReference type="EMBL" id="ADXF01000758">
    <property type="protein sequence ID" value="EFR87314.1"/>
    <property type="molecule type" value="Genomic_DNA"/>
</dbReference>
<keyword evidence="3 5" id="KW-1133">Transmembrane helix</keyword>
<feature type="transmembrane region" description="Helical" evidence="5">
    <location>
        <begin position="12"/>
        <end position="37"/>
    </location>
</feature>
<comment type="subcellular location">
    <subcellularLocation>
        <location evidence="1">Membrane</location>
        <topology evidence="1">Multi-pass membrane protein</topology>
    </subcellularLocation>
</comment>
<keyword evidence="4 5" id="KW-0472">Membrane</keyword>
<comment type="caution">
    <text evidence="6">The sequence shown here is derived from an EMBL/GenBank/DDBJ whole genome shotgun (WGS) entry which is preliminary data.</text>
</comment>
<gene>
    <name evidence="6" type="ORF">NT05LM_2191</name>
</gene>
<keyword evidence="2 5" id="KW-0812">Transmembrane</keyword>
<proteinExistence type="predicted"/>